<sequence length="82" mass="8781">MMINGGVFQELAKINAGAVQRLQPKISIWSNGGMGDLAGGTGSRNTTMNEVAGVYRMLPPLFQTVNEQTGMLPPAWMGKLTE</sequence>
<evidence type="ECO:0000313" key="2">
    <source>
        <dbReference type="EMBL" id="KAF6147628.1"/>
    </source>
</evidence>
<protein>
    <recommendedName>
        <fullName evidence="1">Flotillin-like</fullName>
    </recommendedName>
</protein>
<comment type="subcellular location">
    <subcellularLocation>
        <location evidence="1">Cell membrane</location>
        <topology evidence="1">Lipid-anchor</topology>
    </subcellularLocation>
    <subcellularLocation>
        <location evidence="1">Membrane</location>
        <location evidence="1">Caveola</location>
    </subcellularLocation>
</comment>
<accession>A0A7J7LYM9</accession>
<dbReference type="GO" id="GO:0005901">
    <property type="term" value="C:caveola"/>
    <property type="evidence" value="ECO:0007669"/>
    <property type="project" value="UniProtKB-SubCell"/>
</dbReference>
<dbReference type="OrthoDB" id="6080404at2759"/>
<dbReference type="Proteomes" id="UP000541444">
    <property type="component" value="Unassembled WGS sequence"/>
</dbReference>
<proteinExistence type="inferred from homology"/>
<reference evidence="2 3" key="1">
    <citation type="journal article" date="2020" name="IScience">
        <title>Genome Sequencing of the Endangered Kingdonia uniflora (Circaeasteraceae, Ranunculales) Reveals Potential Mechanisms of Evolutionary Specialization.</title>
        <authorList>
            <person name="Sun Y."/>
            <person name="Deng T."/>
            <person name="Zhang A."/>
            <person name="Moore M.J."/>
            <person name="Landis J.B."/>
            <person name="Lin N."/>
            <person name="Zhang H."/>
            <person name="Zhang X."/>
            <person name="Huang J."/>
            <person name="Zhang X."/>
            <person name="Sun H."/>
            <person name="Wang H."/>
        </authorList>
    </citation>
    <scope>NUCLEOTIDE SEQUENCE [LARGE SCALE GENOMIC DNA]</scope>
    <source>
        <strain evidence="2">TB1705</strain>
        <tissue evidence="2">Leaf</tissue>
    </source>
</reference>
<evidence type="ECO:0000256" key="1">
    <source>
        <dbReference type="RuleBase" id="RU366054"/>
    </source>
</evidence>
<gene>
    <name evidence="2" type="ORF">GIB67_031619</name>
</gene>
<dbReference type="PANTHER" id="PTHR13806:SF31">
    <property type="entry name" value="FLOTILLIN-LIKE PROTEIN 1-RELATED"/>
    <property type="match status" value="1"/>
</dbReference>
<comment type="caution">
    <text evidence="2">The sequence shown here is derived from an EMBL/GenBank/DDBJ whole genome shotgun (WGS) entry which is preliminary data.</text>
</comment>
<name>A0A7J7LYM9_9MAGN</name>
<dbReference type="InterPro" id="IPR027705">
    <property type="entry name" value="Flotillin_fam"/>
</dbReference>
<keyword evidence="1" id="KW-1003">Cell membrane</keyword>
<comment type="similarity">
    <text evidence="1">Belongs to the band 7/mec-2 family. Flotillin subfamily.</text>
</comment>
<evidence type="ECO:0000313" key="3">
    <source>
        <dbReference type="Proteomes" id="UP000541444"/>
    </source>
</evidence>
<dbReference type="EMBL" id="JACGCM010001886">
    <property type="protein sequence ID" value="KAF6147628.1"/>
    <property type="molecule type" value="Genomic_DNA"/>
</dbReference>
<organism evidence="2 3">
    <name type="scientific">Kingdonia uniflora</name>
    <dbReference type="NCBI Taxonomy" id="39325"/>
    <lineage>
        <taxon>Eukaryota</taxon>
        <taxon>Viridiplantae</taxon>
        <taxon>Streptophyta</taxon>
        <taxon>Embryophyta</taxon>
        <taxon>Tracheophyta</taxon>
        <taxon>Spermatophyta</taxon>
        <taxon>Magnoliopsida</taxon>
        <taxon>Ranunculales</taxon>
        <taxon>Circaeasteraceae</taxon>
        <taxon>Kingdonia</taxon>
    </lineage>
</organism>
<dbReference type="PANTHER" id="PTHR13806">
    <property type="entry name" value="FLOTILLIN-RELATED"/>
    <property type="match status" value="1"/>
</dbReference>
<keyword evidence="3" id="KW-1185">Reference proteome</keyword>
<dbReference type="AlphaFoldDB" id="A0A7J7LYM9"/>
<keyword evidence="1" id="KW-0472">Membrane</keyword>